<evidence type="ECO:0000256" key="2">
    <source>
        <dbReference type="SAM" id="SignalP"/>
    </source>
</evidence>
<organism evidence="3 4">
    <name type="scientific">Klebsormidium nitens</name>
    <name type="common">Green alga</name>
    <name type="synonym">Ulothrix nitens</name>
    <dbReference type="NCBI Taxonomy" id="105231"/>
    <lineage>
        <taxon>Eukaryota</taxon>
        <taxon>Viridiplantae</taxon>
        <taxon>Streptophyta</taxon>
        <taxon>Klebsormidiophyceae</taxon>
        <taxon>Klebsormidiales</taxon>
        <taxon>Klebsormidiaceae</taxon>
        <taxon>Klebsormidium</taxon>
    </lineage>
</organism>
<keyword evidence="2" id="KW-0732">Signal</keyword>
<dbReference type="PANTHER" id="PTHR37766">
    <property type="entry name" value="OS01G0897100 PROTEIN"/>
    <property type="match status" value="1"/>
</dbReference>
<feature type="chain" id="PRO_5013062698" evidence="2">
    <location>
        <begin position="16"/>
        <end position="585"/>
    </location>
</feature>
<evidence type="ECO:0000313" key="3">
    <source>
        <dbReference type="EMBL" id="GAQ81005.1"/>
    </source>
</evidence>
<name>A0A0U9HKP4_KLENI</name>
<evidence type="ECO:0000256" key="1">
    <source>
        <dbReference type="SAM" id="MobiDB-lite"/>
    </source>
</evidence>
<dbReference type="OrthoDB" id="1927237at2759"/>
<feature type="compositionally biased region" description="Basic and acidic residues" evidence="1">
    <location>
        <begin position="470"/>
        <end position="492"/>
    </location>
</feature>
<feature type="signal peptide" evidence="2">
    <location>
        <begin position="1"/>
        <end position="15"/>
    </location>
</feature>
<evidence type="ECO:0000313" key="4">
    <source>
        <dbReference type="Proteomes" id="UP000054558"/>
    </source>
</evidence>
<feature type="region of interest" description="Disordered" evidence="1">
    <location>
        <begin position="438"/>
        <end position="529"/>
    </location>
</feature>
<reference evidence="3 4" key="1">
    <citation type="journal article" date="2014" name="Nat. Commun.">
        <title>Klebsormidium flaccidum genome reveals primary factors for plant terrestrial adaptation.</title>
        <authorList>
            <person name="Hori K."/>
            <person name="Maruyama F."/>
            <person name="Fujisawa T."/>
            <person name="Togashi T."/>
            <person name="Yamamoto N."/>
            <person name="Seo M."/>
            <person name="Sato S."/>
            <person name="Yamada T."/>
            <person name="Mori H."/>
            <person name="Tajima N."/>
            <person name="Moriyama T."/>
            <person name="Ikeuchi M."/>
            <person name="Watanabe M."/>
            <person name="Wada H."/>
            <person name="Kobayashi K."/>
            <person name="Saito M."/>
            <person name="Masuda T."/>
            <person name="Sasaki-Sekimoto Y."/>
            <person name="Mashiguchi K."/>
            <person name="Awai K."/>
            <person name="Shimojima M."/>
            <person name="Masuda S."/>
            <person name="Iwai M."/>
            <person name="Nobusawa T."/>
            <person name="Narise T."/>
            <person name="Kondo S."/>
            <person name="Saito H."/>
            <person name="Sato R."/>
            <person name="Murakawa M."/>
            <person name="Ihara Y."/>
            <person name="Oshima-Yamada Y."/>
            <person name="Ohtaka K."/>
            <person name="Satoh M."/>
            <person name="Sonobe K."/>
            <person name="Ishii M."/>
            <person name="Ohtani R."/>
            <person name="Kanamori-Sato M."/>
            <person name="Honoki R."/>
            <person name="Miyazaki D."/>
            <person name="Mochizuki H."/>
            <person name="Umetsu J."/>
            <person name="Higashi K."/>
            <person name="Shibata D."/>
            <person name="Kamiya Y."/>
            <person name="Sato N."/>
            <person name="Nakamura Y."/>
            <person name="Tabata S."/>
            <person name="Ida S."/>
            <person name="Kurokawa K."/>
            <person name="Ohta H."/>
        </authorList>
    </citation>
    <scope>NUCLEOTIDE SEQUENCE [LARGE SCALE GENOMIC DNA]</scope>
    <source>
        <strain evidence="3 4">NIES-2285</strain>
    </source>
</reference>
<accession>A0A0U9HKP4</accession>
<dbReference type="EMBL" id="DF237017">
    <property type="protein sequence ID" value="GAQ81005.1"/>
    <property type="molecule type" value="Genomic_DNA"/>
</dbReference>
<dbReference type="AlphaFoldDB" id="A0A0U9HKP4"/>
<gene>
    <name evidence="3" type="ORF">KFL_000680220</name>
</gene>
<protein>
    <submittedName>
        <fullName evidence="3">Uncharacterized protein</fullName>
    </submittedName>
</protein>
<dbReference type="OMA" id="WLCNTIA"/>
<dbReference type="PANTHER" id="PTHR37766:SF1">
    <property type="entry name" value="OS01G0897100 PROTEIN"/>
    <property type="match status" value="1"/>
</dbReference>
<feature type="compositionally biased region" description="Basic residues" evidence="1">
    <location>
        <begin position="452"/>
        <end position="466"/>
    </location>
</feature>
<proteinExistence type="predicted"/>
<sequence>MASRVLALFLTAAAAAPDKRFAVRRWLLLQRLERILSTLVLKDPQTKKEAKTWLVTSIAKLNPPAPSEIAAFLSFLPKPSRRGSSHSRITDAPEAFVLHQLALLLCENRITAPRLARLLSRDVDMKKRFFSRDDRRIEAWFSHFAAAVDGEHSFGSKALARYSLRYRDECWEELEWAGSHPQAPGMVATKPHYFSELDVVRTVRNFLKHVPDFWTSDDWRDCVSCGEFLALDPDFFAKTAIDFLVAKSRKGSPDDEVREEEYVRGKLLEILEDFLREESFPTLCQRLLHLASPEGLLSFLERLQESAPINRSRDPQLAAVTDVKWRSLDDALLCNACAANGRQVVRLLTDDEFLEQRTDLDALVSEASTSGEEAEFRSFRSELRNRSRATERKWLILESWLLRWRLSQVSEPEAMQRILEDNGVAFRTFVDVNRELLPESSGEEATRSNERKRTRRGRKRRKRKSGTHSSDSDSSEKSERNSHSESDVETRHRKERRPKSAEGGGEIERKGRGSTDGADGGTDGTDGTRTLAGADGVYLQTDGFSFRWSLSELPDHLAEHSLAVWLGWKDWEVTPAANPGPPRGS</sequence>
<dbReference type="Proteomes" id="UP000054558">
    <property type="component" value="Unassembled WGS sequence"/>
</dbReference>
<keyword evidence="4" id="KW-1185">Reference proteome</keyword>